<proteinExistence type="inferred from homology"/>
<sequence>MQTPEESILGIDFGGTKVALRVMHQDGTTRDQRLKIGVGEDAHSVIDRTLAAAVELGHNVAAAGISTPGIVHDERVDLAPNVVGWSDLSLTNRLRDGLGAREIVVENDVKAAALAEVREGELRGVDAGLYVNLGTGIAIAPIVAGAIVRGAHGAAGEIGYGVVGTVLDFSGKGAPLEEFAGGGGLTRRIRESGLGINDVESLVALSATNSEAATLWMSAIDEIARHLVTAALTIDPARIVLGGGMVRAGDALMVPLSERLVGALPYAPTIAVSAFGHDAALSGALMLANDRLTGR</sequence>
<dbReference type="Gene3D" id="3.30.420.40">
    <property type="match status" value="2"/>
</dbReference>
<dbReference type="RefSeq" id="WP_147824579.1">
    <property type="nucleotide sequence ID" value="NZ_BAAARG010000001.1"/>
</dbReference>
<dbReference type="Proteomes" id="UP000321196">
    <property type="component" value="Unassembled WGS sequence"/>
</dbReference>
<name>A0A5C8HRI8_9MICO</name>
<reference evidence="2 3" key="1">
    <citation type="submission" date="2019-08" db="EMBL/GenBank/DDBJ databases">
        <authorList>
            <person name="Dong K."/>
        </authorList>
    </citation>
    <scope>NUCLEOTIDE SEQUENCE [LARGE SCALE GENOMIC DNA]</scope>
    <source>
        <strain evidence="2 3">M4-8</strain>
    </source>
</reference>
<dbReference type="InterPro" id="IPR000600">
    <property type="entry name" value="ROK"/>
</dbReference>
<accession>A0A5C8HRI8</accession>
<dbReference type="SUPFAM" id="SSF53067">
    <property type="entry name" value="Actin-like ATPase domain"/>
    <property type="match status" value="1"/>
</dbReference>
<gene>
    <name evidence="2" type="ORF">FVP60_01920</name>
</gene>
<dbReference type="EMBL" id="VRSW01000001">
    <property type="protein sequence ID" value="TXK05768.1"/>
    <property type="molecule type" value="Genomic_DNA"/>
</dbReference>
<dbReference type="OrthoDB" id="9810372at2"/>
<dbReference type="Pfam" id="PF00480">
    <property type="entry name" value="ROK"/>
    <property type="match status" value="1"/>
</dbReference>
<dbReference type="PANTHER" id="PTHR18964:SF149">
    <property type="entry name" value="BIFUNCTIONAL UDP-N-ACETYLGLUCOSAMINE 2-EPIMERASE_N-ACETYLMANNOSAMINE KINASE"/>
    <property type="match status" value="1"/>
</dbReference>
<comment type="caution">
    <text evidence="2">The sequence shown here is derived from an EMBL/GenBank/DDBJ whole genome shotgun (WGS) entry which is preliminary data.</text>
</comment>
<organism evidence="2 3">
    <name type="scientific">Microbacterium mitrae</name>
    <dbReference type="NCBI Taxonomy" id="664640"/>
    <lineage>
        <taxon>Bacteria</taxon>
        <taxon>Bacillati</taxon>
        <taxon>Actinomycetota</taxon>
        <taxon>Actinomycetes</taxon>
        <taxon>Micrococcales</taxon>
        <taxon>Microbacteriaceae</taxon>
        <taxon>Microbacterium</taxon>
    </lineage>
</organism>
<keyword evidence="3" id="KW-1185">Reference proteome</keyword>
<dbReference type="PANTHER" id="PTHR18964">
    <property type="entry name" value="ROK (REPRESSOR, ORF, KINASE) FAMILY"/>
    <property type="match status" value="1"/>
</dbReference>
<evidence type="ECO:0000256" key="1">
    <source>
        <dbReference type="ARBA" id="ARBA00006479"/>
    </source>
</evidence>
<comment type="similarity">
    <text evidence="1">Belongs to the ROK (NagC/XylR) family.</text>
</comment>
<dbReference type="AlphaFoldDB" id="A0A5C8HRI8"/>
<evidence type="ECO:0000313" key="2">
    <source>
        <dbReference type="EMBL" id="TXK05768.1"/>
    </source>
</evidence>
<protein>
    <submittedName>
        <fullName evidence="2">ROK family protein</fullName>
    </submittedName>
</protein>
<evidence type="ECO:0000313" key="3">
    <source>
        <dbReference type="Proteomes" id="UP000321196"/>
    </source>
</evidence>
<dbReference type="InterPro" id="IPR043129">
    <property type="entry name" value="ATPase_NBD"/>
</dbReference>